<evidence type="ECO:0000256" key="1">
    <source>
        <dbReference type="SAM" id="MobiDB-lite"/>
    </source>
</evidence>
<dbReference type="EMBL" id="GEFM01001283">
    <property type="protein sequence ID" value="JAP74513.1"/>
    <property type="molecule type" value="mRNA"/>
</dbReference>
<feature type="region of interest" description="Disordered" evidence="1">
    <location>
        <begin position="24"/>
        <end position="49"/>
    </location>
</feature>
<feature type="compositionally biased region" description="Low complexity" evidence="1">
    <location>
        <begin position="127"/>
        <end position="141"/>
    </location>
</feature>
<evidence type="ECO:0000313" key="2">
    <source>
        <dbReference type="EMBL" id="JAP74513.1"/>
    </source>
</evidence>
<reference evidence="2" key="1">
    <citation type="submission" date="2016-02" db="EMBL/GenBank/DDBJ databases">
        <title>RNAseq analyses of the midgut from blood- or serum-fed Ixodes ricinus ticks.</title>
        <authorList>
            <person name="Perner J."/>
            <person name="Provaznik J."/>
            <person name="Schrenkova J."/>
            <person name="Urbanova V."/>
            <person name="Ribeiro J.M."/>
            <person name="Kopacek P."/>
        </authorList>
    </citation>
    <scope>NUCLEOTIDE SEQUENCE</scope>
    <source>
        <tissue evidence="2">Gut</tissue>
    </source>
</reference>
<feature type="compositionally biased region" description="Basic and acidic residues" evidence="1">
    <location>
        <begin position="114"/>
        <end position="124"/>
    </location>
</feature>
<name>A0A131Y4V4_IXORI</name>
<protein>
    <submittedName>
        <fullName evidence="2">Putative microtubule-associated</fullName>
    </submittedName>
</protein>
<accession>A0A131Y4V4</accession>
<dbReference type="AlphaFoldDB" id="A0A131Y4V4"/>
<feature type="compositionally biased region" description="Basic residues" evidence="1">
    <location>
        <begin position="103"/>
        <end position="112"/>
    </location>
</feature>
<feature type="compositionally biased region" description="Low complexity" evidence="1">
    <location>
        <begin position="88"/>
        <end position="102"/>
    </location>
</feature>
<feature type="region of interest" description="Disordered" evidence="1">
    <location>
        <begin position="231"/>
        <end position="286"/>
    </location>
</feature>
<sequence length="348" mass="38201">MTSDQECRPVVPIIERFVATTATSIPSRRKSTRFVGETKGVSEPEDLPIVEPGDTEFVLVRVKKSPQGILRPQEIERASRPQPDLETVSEPESAKPASSPVKRAPRGRKSLRSKGTEREPHSDLEPVSEPESAKPASSPVKRTPRGRKSTRFALETSEPVGELESTTSVLTPVKAVRQTEVFRFQAQAKATSKPPETPAAELEDTELVLVRVKKTEQGNMRFVGEIELADKPIQNPNPVGEPEIAKPISTPAKNTPRGKRILSRTVGAKEATAPQSMEVDDLPVSEPSAKKLRVEANGGTEKSNDVFSLTERDERFIECLRSKLAQVALQNRGPIEATLLEVMDRALK</sequence>
<feature type="region of interest" description="Disordered" evidence="1">
    <location>
        <begin position="65"/>
        <end position="166"/>
    </location>
</feature>
<organism evidence="2">
    <name type="scientific">Ixodes ricinus</name>
    <name type="common">Common tick</name>
    <name type="synonym">Acarus ricinus</name>
    <dbReference type="NCBI Taxonomy" id="34613"/>
    <lineage>
        <taxon>Eukaryota</taxon>
        <taxon>Metazoa</taxon>
        <taxon>Ecdysozoa</taxon>
        <taxon>Arthropoda</taxon>
        <taxon>Chelicerata</taxon>
        <taxon>Arachnida</taxon>
        <taxon>Acari</taxon>
        <taxon>Parasitiformes</taxon>
        <taxon>Ixodida</taxon>
        <taxon>Ixodoidea</taxon>
        <taxon>Ixodidae</taxon>
        <taxon>Ixodinae</taxon>
        <taxon>Ixodes</taxon>
    </lineage>
</organism>
<proteinExistence type="evidence at transcript level"/>